<keyword evidence="3 8" id="KW-0812">Transmembrane</keyword>
<feature type="transmembrane region" description="Helical" evidence="8">
    <location>
        <begin position="294"/>
        <end position="316"/>
    </location>
</feature>
<keyword evidence="11" id="KW-1185">Reference proteome</keyword>
<dbReference type="Gene3D" id="1.20.1250.20">
    <property type="entry name" value="MFS general substrate transporter like domains"/>
    <property type="match status" value="1"/>
</dbReference>
<feature type="transmembrane region" description="Helical" evidence="8">
    <location>
        <begin position="96"/>
        <end position="115"/>
    </location>
</feature>
<dbReference type="PANTHER" id="PTHR23502">
    <property type="entry name" value="MAJOR FACILITATOR SUPERFAMILY"/>
    <property type="match status" value="1"/>
</dbReference>
<keyword evidence="5 8" id="KW-0472">Membrane</keyword>
<feature type="transmembrane region" description="Helical" evidence="8">
    <location>
        <begin position="397"/>
        <end position="416"/>
    </location>
</feature>
<dbReference type="InterPro" id="IPR011701">
    <property type="entry name" value="MFS"/>
</dbReference>
<evidence type="ECO:0000259" key="9">
    <source>
        <dbReference type="PROSITE" id="PS50850"/>
    </source>
</evidence>
<evidence type="ECO:0000256" key="2">
    <source>
        <dbReference type="ARBA" id="ARBA00022448"/>
    </source>
</evidence>
<dbReference type="PROSITE" id="PS50850">
    <property type="entry name" value="MFS"/>
    <property type="match status" value="1"/>
</dbReference>
<evidence type="ECO:0000313" key="10">
    <source>
        <dbReference type="EMBL" id="KAH8992468.1"/>
    </source>
</evidence>
<name>A0AAD4QEA3_9AGAM</name>
<feature type="transmembrane region" description="Helical" evidence="8">
    <location>
        <begin position="428"/>
        <end position="453"/>
    </location>
</feature>
<accession>A0AAD4QEA3</accession>
<evidence type="ECO:0000256" key="8">
    <source>
        <dbReference type="SAM" id="Phobius"/>
    </source>
</evidence>
<dbReference type="SUPFAM" id="SSF103473">
    <property type="entry name" value="MFS general substrate transporter"/>
    <property type="match status" value="1"/>
</dbReference>
<dbReference type="InterPro" id="IPR036259">
    <property type="entry name" value="MFS_trans_sf"/>
</dbReference>
<keyword evidence="4 8" id="KW-1133">Transmembrane helix</keyword>
<evidence type="ECO:0000313" key="11">
    <source>
        <dbReference type="Proteomes" id="UP001201163"/>
    </source>
</evidence>
<dbReference type="EMBL" id="JAKELL010000022">
    <property type="protein sequence ID" value="KAH8992468.1"/>
    <property type="molecule type" value="Genomic_DNA"/>
</dbReference>
<feature type="transmembrane region" description="Helical" evidence="8">
    <location>
        <begin position="59"/>
        <end position="84"/>
    </location>
</feature>
<evidence type="ECO:0000256" key="6">
    <source>
        <dbReference type="ARBA" id="ARBA00023180"/>
    </source>
</evidence>
<dbReference type="AlphaFoldDB" id="A0AAD4QEA3"/>
<feature type="domain" description="Major facilitator superfamily (MFS) profile" evidence="9">
    <location>
        <begin position="61"/>
        <end position="511"/>
    </location>
</feature>
<comment type="subcellular location">
    <subcellularLocation>
        <location evidence="1">Membrane</location>
        <topology evidence="1">Multi-pass membrane protein</topology>
    </subcellularLocation>
</comment>
<organism evidence="10 11">
    <name type="scientific">Lactarius akahatsu</name>
    <dbReference type="NCBI Taxonomy" id="416441"/>
    <lineage>
        <taxon>Eukaryota</taxon>
        <taxon>Fungi</taxon>
        <taxon>Dikarya</taxon>
        <taxon>Basidiomycota</taxon>
        <taxon>Agaricomycotina</taxon>
        <taxon>Agaricomycetes</taxon>
        <taxon>Russulales</taxon>
        <taxon>Russulaceae</taxon>
        <taxon>Lactarius</taxon>
    </lineage>
</organism>
<dbReference type="GO" id="GO:0140115">
    <property type="term" value="P:export across plasma membrane"/>
    <property type="evidence" value="ECO:0007669"/>
    <property type="project" value="UniProtKB-ARBA"/>
</dbReference>
<gene>
    <name evidence="10" type="ORF">EDB92DRAFT_1797244</name>
</gene>
<evidence type="ECO:0000256" key="3">
    <source>
        <dbReference type="ARBA" id="ARBA00022692"/>
    </source>
</evidence>
<evidence type="ECO:0000256" key="7">
    <source>
        <dbReference type="SAM" id="MobiDB-lite"/>
    </source>
</evidence>
<comment type="caution">
    <text evidence="10">The sequence shown here is derived from an EMBL/GenBank/DDBJ whole genome shotgun (WGS) entry which is preliminary data.</text>
</comment>
<evidence type="ECO:0000256" key="4">
    <source>
        <dbReference type="ARBA" id="ARBA00022989"/>
    </source>
</evidence>
<dbReference type="Pfam" id="PF07690">
    <property type="entry name" value="MFS_1"/>
    <property type="match status" value="1"/>
</dbReference>
<feature type="region of interest" description="Disordered" evidence="7">
    <location>
        <begin position="1"/>
        <end position="22"/>
    </location>
</feature>
<dbReference type="PANTHER" id="PTHR23502:SF51">
    <property type="entry name" value="QUINIDINE RESISTANCE PROTEIN 1-RELATED"/>
    <property type="match status" value="1"/>
</dbReference>
<evidence type="ECO:0000256" key="5">
    <source>
        <dbReference type="ARBA" id="ARBA00023136"/>
    </source>
</evidence>
<protein>
    <submittedName>
        <fullName evidence="10">MFS general substrate transporter</fullName>
    </submittedName>
</protein>
<evidence type="ECO:0000256" key="1">
    <source>
        <dbReference type="ARBA" id="ARBA00004141"/>
    </source>
</evidence>
<dbReference type="FunFam" id="1.20.1720.10:FF:000009">
    <property type="entry name" value="MFS multidrug transporter"/>
    <property type="match status" value="1"/>
</dbReference>
<dbReference type="FunFam" id="1.20.1250.20:FF:000172">
    <property type="entry name" value="MFS multidrug resistance transporter"/>
    <property type="match status" value="1"/>
</dbReference>
<sequence>MSLATRQHKNDESAREAPDVADTLAPLSQHDSALHDAESGKDNDTVEMPHSIFTPKEKWFLVSLASLSALFSPFTANIYLPIIPTISKDFHKSIELINLTVTMYMIIQGLAPMFWGTLSDHRGRRPIMITCLTTLSLSCVGLALVPTSAYWLLMLLRCFQAAGSASTYALGAGIIADISTPAERAGFIGIYGVGPMVGPTLGPVIGGVLSQRYHWRAIFWFLCISSALWGLVLFLQVPFFSFLPETLRAIVGNGSVPAGRIYTPLMPIVGRHRVTKLPGELPPRKPLTNPFTMLTYPDVFILLFTNGTFFAVFYGVTASLSTSFSEVYPHLTQTELGLCFLGIGGGMLIGTVLSGKLMDANYRKIRDNLAPQAQTEPKKAIDPGSPHDSFPIERARLLITPYLVAVYTSCVIGYGWSLQAKVSIAVPLILQIIMGAAVVSMMNAITALLVDLVPHQGSSITACNNVVRCLMGAGMVTVINPIISAMGTGWAYVFLCGLCVLVTPLIWVEVRWGPIWRERRLKARQHTAGPSHEVPPA</sequence>
<reference evidence="10" key="1">
    <citation type="submission" date="2022-01" db="EMBL/GenBank/DDBJ databases">
        <title>Comparative genomics reveals a dynamic genome evolution in the ectomycorrhizal milk-cap (Lactarius) mushrooms.</title>
        <authorList>
            <consortium name="DOE Joint Genome Institute"/>
            <person name="Lebreton A."/>
            <person name="Tang N."/>
            <person name="Kuo A."/>
            <person name="LaButti K."/>
            <person name="Drula E."/>
            <person name="Barry K."/>
            <person name="Clum A."/>
            <person name="Lipzen A."/>
            <person name="Mousain D."/>
            <person name="Ng V."/>
            <person name="Wang R."/>
            <person name="Wang X."/>
            <person name="Dai Y."/>
            <person name="Henrissat B."/>
            <person name="Grigoriev I.V."/>
            <person name="Guerin-Laguette A."/>
            <person name="Yu F."/>
            <person name="Martin F.M."/>
        </authorList>
    </citation>
    <scope>NUCLEOTIDE SEQUENCE</scope>
    <source>
        <strain evidence="10">QP</strain>
    </source>
</reference>
<dbReference type="Proteomes" id="UP001201163">
    <property type="component" value="Unassembled WGS sequence"/>
</dbReference>
<feature type="transmembrane region" description="Helical" evidence="8">
    <location>
        <begin position="217"/>
        <end position="240"/>
    </location>
</feature>
<feature type="transmembrane region" description="Helical" evidence="8">
    <location>
        <begin position="336"/>
        <end position="355"/>
    </location>
</feature>
<keyword evidence="6" id="KW-0325">Glycoprotein</keyword>
<feature type="transmembrane region" description="Helical" evidence="8">
    <location>
        <begin position="127"/>
        <end position="145"/>
    </location>
</feature>
<feature type="compositionally biased region" description="Basic and acidic residues" evidence="7">
    <location>
        <begin position="8"/>
        <end position="18"/>
    </location>
</feature>
<dbReference type="GO" id="GO:0015137">
    <property type="term" value="F:citrate transmembrane transporter activity"/>
    <property type="evidence" value="ECO:0007669"/>
    <property type="project" value="UniProtKB-ARBA"/>
</dbReference>
<dbReference type="InterPro" id="IPR020846">
    <property type="entry name" value="MFS_dom"/>
</dbReference>
<proteinExistence type="predicted"/>
<dbReference type="GO" id="GO:0005886">
    <property type="term" value="C:plasma membrane"/>
    <property type="evidence" value="ECO:0007669"/>
    <property type="project" value="TreeGrafter"/>
</dbReference>
<feature type="transmembrane region" description="Helical" evidence="8">
    <location>
        <begin position="489"/>
        <end position="510"/>
    </location>
</feature>
<feature type="transmembrane region" description="Helical" evidence="8">
    <location>
        <begin position="187"/>
        <end position="205"/>
    </location>
</feature>
<keyword evidence="2" id="KW-0813">Transport</keyword>